<dbReference type="InterPro" id="IPR007209">
    <property type="entry name" value="RNaseL-inhib-like_metal-bd_dom"/>
</dbReference>
<evidence type="ECO:0000313" key="11">
    <source>
        <dbReference type="Proteomes" id="UP000063063"/>
    </source>
</evidence>
<feature type="region of interest" description="Disordered" evidence="7">
    <location>
        <begin position="1"/>
        <end position="31"/>
    </location>
</feature>
<evidence type="ECO:0000256" key="2">
    <source>
        <dbReference type="ARBA" id="ARBA00022517"/>
    </source>
</evidence>
<keyword evidence="2 6" id="KW-0690">Ribosome biogenesis</keyword>
<feature type="binding site" evidence="6">
    <location>
        <position position="130"/>
    </location>
    <ligand>
        <name>S-adenosyl-L-methionine</name>
        <dbReference type="ChEBI" id="CHEBI:59789"/>
    </ligand>
</feature>
<evidence type="ECO:0000259" key="9">
    <source>
        <dbReference type="Pfam" id="PF04068"/>
    </source>
</evidence>
<dbReference type="GeneID" id="22577949"/>
<comment type="similarity">
    <text evidence="6">Belongs to the TDD superfamily. TSR3 family.</text>
</comment>
<dbReference type="GO" id="GO:0106388">
    <property type="term" value="F:rRNA small subunit aminocarboxypropyltransferase activity"/>
    <property type="evidence" value="ECO:0007669"/>
    <property type="project" value="UniProtKB-EC"/>
</dbReference>
<dbReference type="Pfam" id="PF04068">
    <property type="entry name" value="Fer4_RLI"/>
    <property type="match status" value="1"/>
</dbReference>
<keyword evidence="11" id="KW-1185">Reference proteome</keyword>
<organism evidence="10 11">
    <name type="scientific">Leishmania panamensis</name>
    <dbReference type="NCBI Taxonomy" id="5679"/>
    <lineage>
        <taxon>Eukaryota</taxon>
        <taxon>Discoba</taxon>
        <taxon>Euglenozoa</taxon>
        <taxon>Kinetoplastea</taxon>
        <taxon>Metakinetoplastina</taxon>
        <taxon>Trypanosomatida</taxon>
        <taxon>Trypanosomatidae</taxon>
        <taxon>Leishmaniinae</taxon>
        <taxon>Leishmania</taxon>
        <taxon>Leishmania guyanensis species complex</taxon>
    </lineage>
</organism>
<dbReference type="GO" id="GO:0000455">
    <property type="term" value="P:enzyme-directed rRNA pseudouridine synthesis"/>
    <property type="evidence" value="ECO:0007669"/>
    <property type="project" value="UniProtKB-UniRule"/>
</dbReference>
<reference evidence="10 11" key="1">
    <citation type="journal article" date="2015" name="Sci. Rep.">
        <title>The genome of Leishmania panamensis: insights into genomics of the L. (Viannia) subgenus.</title>
        <authorList>
            <person name="Llanes A."/>
            <person name="Restrepo C.M."/>
            <person name="Vecchio G.D."/>
            <person name="Anguizola F.J."/>
            <person name="Lleonart R."/>
        </authorList>
    </citation>
    <scope>NUCLEOTIDE SEQUENCE [LARGE SCALE GENOMIC DNA]</scope>
    <source>
        <strain evidence="10 11">MHOM/PA/94/PSC-1</strain>
    </source>
</reference>
<proteinExistence type="inferred from homology"/>
<evidence type="ECO:0000256" key="1">
    <source>
        <dbReference type="ARBA" id="ARBA00022490"/>
    </source>
</evidence>
<keyword evidence="3 6" id="KW-0698">rRNA processing</keyword>
<protein>
    <recommendedName>
        <fullName evidence="6">18S rRNA aminocarboxypropyltransferase</fullName>
        <ecNumber evidence="6">2.5.1.157</ecNumber>
    </recommendedName>
</protein>
<dbReference type="InterPro" id="IPR007177">
    <property type="entry name" value="Tsr3_C"/>
</dbReference>
<feature type="region of interest" description="Disordered" evidence="7">
    <location>
        <begin position="236"/>
        <end position="293"/>
    </location>
</feature>
<evidence type="ECO:0000259" key="8">
    <source>
        <dbReference type="Pfam" id="PF04034"/>
    </source>
</evidence>
<dbReference type="AlphaFoldDB" id="A0A088SH07"/>
<evidence type="ECO:0000256" key="7">
    <source>
        <dbReference type="SAM" id="MobiDB-lite"/>
    </source>
</evidence>
<evidence type="ECO:0000256" key="6">
    <source>
        <dbReference type="HAMAP-Rule" id="MF_03146"/>
    </source>
</evidence>
<dbReference type="eggNOG" id="KOG3154">
    <property type="taxonomic scope" value="Eukaryota"/>
</dbReference>
<keyword evidence="1" id="KW-0963">Cytoplasm</keyword>
<dbReference type="VEuPathDB" id="TriTrypDB:LPMP_322080"/>
<name>A0A088SH07_LEIPA</name>
<evidence type="ECO:0000313" key="10">
    <source>
        <dbReference type="EMBL" id="AIO01092.1"/>
    </source>
</evidence>
<evidence type="ECO:0000256" key="4">
    <source>
        <dbReference type="ARBA" id="ARBA00022679"/>
    </source>
</evidence>
<gene>
    <name evidence="10" type="ORF">LPMP_322080</name>
</gene>
<keyword evidence="5 6" id="KW-0949">S-adenosyl-L-methionine</keyword>
<comment type="function">
    <text evidence="6">Aminocarboxypropyltransferase that catalyzes the aminocarboxypropyl transfer on pseudouridine in 18S rRNA. It constitutes the last step in biosynthesis of the hypermodified N1-methyl-N3-(3-amino-3-carboxypropyl) pseudouridine (m1acp3-Psi).</text>
</comment>
<dbReference type="OrthoDB" id="10262062at2759"/>
<sequence length="293" mass="31824">MGKSGARTRGGRPHGRGRGGSSGDACSTSGFHSNEPPAHPCSVPLAMWDFEQCDPNACSGKKLYRVNALRLLRLSEPFHGVVLTPSATDIVSPADRGIVLRSGVAVVDCSWKELDAVPWRKMRMSAPRLLPLLLAANPVNYGRPSKLNCAEALAATLVIVGLMDDARNIMAYFSWGGSFFDVNRELLAGYQQCANSAEISAFQNKYVETELLESEARRGLDLDAIDLSHAGPLNERRGRLKSRHEWQQPLRTEVDEDSEAGRKEGSNSHADTSDSEEEGSRSGSNSPAADRTE</sequence>
<feature type="binding site" evidence="6">
    <location>
        <position position="107"/>
    </location>
    <ligand>
        <name>S-adenosyl-L-methionine</name>
        <dbReference type="ChEBI" id="CHEBI:59789"/>
    </ligand>
</feature>
<dbReference type="KEGG" id="lpan:LPMP_322080"/>
<feature type="binding site" evidence="6">
    <location>
        <position position="59"/>
    </location>
    <ligand>
        <name>S-adenosyl-L-methionine</name>
        <dbReference type="ChEBI" id="CHEBI:59789"/>
    </ligand>
</feature>
<dbReference type="PANTHER" id="PTHR20426:SF0">
    <property type="entry name" value="18S RRNA AMINOCARBOXYPROPYLTRANSFERASE"/>
    <property type="match status" value="1"/>
</dbReference>
<dbReference type="GO" id="GO:0030490">
    <property type="term" value="P:maturation of SSU-rRNA"/>
    <property type="evidence" value="ECO:0007669"/>
    <property type="project" value="TreeGrafter"/>
</dbReference>
<dbReference type="EMBL" id="CP009401">
    <property type="protein sequence ID" value="AIO01092.1"/>
    <property type="molecule type" value="Genomic_DNA"/>
</dbReference>
<dbReference type="PANTHER" id="PTHR20426">
    <property type="entry name" value="RIBOSOME BIOGENESIS PROTEIN TSR3 HOMOLOG"/>
    <property type="match status" value="1"/>
</dbReference>
<feature type="domain" description="16S/18S rRNA aminocarboxypropyltransferase Tsr3 C-terminal" evidence="8">
    <location>
        <begin position="81"/>
        <end position="207"/>
    </location>
</feature>
<comment type="caution">
    <text evidence="6">Lacks conserved residue(s) required for the propagation of feature annotation.</text>
</comment>
<dbReference type="Pfam" id="PF04034">
    <property type="entry name" value="Ribo_biogen_C"/>
    <property type="match status" value="1"/>
</dbReference>
<dbReference type="InterPro" id="IPR022968">
    <property type="entry name" value="Tsr3-like"/>
</dbReference>
<comment type="catalytic activity">
    <reaction evidence="6">
        <text>an N(1)-methylpseudouridine in rRNA + S-adenosyl-L-methionine = N(1)-methyl-N(3)-[(3S)-3-amino-3-carboxypropyl]pseudouridine in rRNA + S-methyl-5'-thioadenosine + H(+)</text>
        <dbReference type="Rhea" id="RHEA:63296"/>
        <dbReference type="Rhea" id="RHEA-COMP:11634"/>
        <dbReference type="Rhea" id="RHEA-COMP:16310"/>
        <dbReference type="ChEBI" id="CHEBI:15378"/>
        <dbReference type="ChEBI" id="CHEBI:17509"/>
        <dbReference type="ChEBI" id="CHEBI:59789"/>
        <dbReference type="ChEBI" id="CHEBI:74890"/>
        <dbReference type="ChEBI" id="CHEBI:146234"/>
        <dbReference type="EC" id="2.5.1.157"/>
    </reaction>
</comment>
<evidence type="ECO:0000256" key="3">
    <source>
        <dbReference type="ARBA" id="ARBA00022552"/>
    </source>
</evidence>
<dbReference type="HAMAP" id="MF_01116">
    <property type="entry name" value="TSR3"/>
    <property type="match status" value="1"/>
</dbReference>
<dbReference type="GO" id="GO:1904047">
    <property type="term" value="F:S-adenosyl-L-methionine binding"/>
    <property type="evidence" value="ECO:0007669"/>
    <property type="project" value="UniProtKB-UniRule"/>
</dbReference>
<dbReference type="NCBIfam" id="NF002621">
    <property type="entry name" value="PRK02287.1"/>
    <property type="match status" value="1"/>
</dbReference>
<dbReference type="EC" id="2.5.1.157" evidence="6"/>
<evidence type="ECO:0000256" key="5">
    <source>
        <dbReference type="ARBA" id="ARBA00022691"/>
    </source>
</evidence>
<dbReference type="VEuPathDB" id="TriTrypDB:LPAL13_320026400"/>
<feature type="domain" description="RNase L inhibitor RLI-like possible metal-binding" evidence="9">
    <location>
        <begin position="43"/>
        <end position="75"/>
    </location>
</feature>
<accession>A0A088SH07</accession>
<dbReference type="Proteomes" id="UP000063063">
    <property type="component" value="Chromosome 32"/>
</dbReference>
<keyword evidence="4 6" id="KW-0808">Transferase</keyword>
<dbReference type="RefSeq" id="XP_010701892.1">
    <property type="nucleotide sequence ID" value="XM_010703590.1"/>
</dbReference>